<protein>
    <submittedName>
        <fullName evidence="1">Uncharacterized protein</fullName>
    </submittedName>
</protein>
<sequence length="80" mass="9377">VLQKFKYSESSQEKSKLFTKYFWTSHEYKISEFPGYAPSLVLHESGKNIFQKMVQAGPCRELIDIKRKKKVVVSFSYGYS</sequence>
<reference evidence="1" key="1">
    <citation type="submission" date="2018-05" db="EMBL/GenBank/DDBJ databases">
        <authorList>
            <person name="Lanie J.A."/>
            <person name="Ng W.-L."/>
            <person name="Kazmierczak K.M."/>
            <person name="Andrzejewski T.M."/>
            <person name="Davidsen T.M."/>
            <person name="Wayne K.J."/>
            <person name="Tettelin H."/>
            <person name="Glass J.I."/>
            <person name="Rusch D."/>
            <person name="Podicherti R."/>
            <person name="Tsui H.-C.T."/>
            <person name="Winkler M.E."/>
        </authorList>
    </citation>
    <scope>NUCLEOTIDE SEQUENCE</scope>
</reference>
<dbReference type="EMBL" id="UINC01175355">
    <property type="protein sequence ID" value="SVD81945.1"/>
    <property type="molecule type" value="Genomic_DNA"/>
</dbReference>
<gene>
    <name evidence="1" type="ORF">METZ01_LOCUS434799</name>
</gene>
<name>A0A382YGG9_9ZZZZ</name>
<evidence type="ECO:0000313" key="1">
    <source>
        <dbReference type="EMBL" id="SVD81945.1"/>
    </source>
</evidence>
<proteinExistence type="predicted"/>
<organism evidence="1">
    <name type="scientific">marine metagenome</name>
    <dbReference type="NCBI Taxonomy" id="408172"/>
    <lineage>
        <taxon>unclassified sequences</taxon>
        <taxon>metagenomes</taxon>
        <taxon>ecological metagenomes</taxon>
    </lineage>
</organism>
<accession>A0A382YGG9</accession>
<feature type="non-terminal residue" evidence="1">
    <location>
        <position position="1"/>
    </location>
</feature>
<dbReference type="AlphaFoldDB" id="A0A382YGG9"/>